<evidence type="ECO:0000256" key="2">
    <source>
        <dbReference type="ARBA" id="ARBA00022692"/>
    </source>
</evidence>
<feature type="region of interest" description="Disordered" evidence="5">
    <location>
        <begin position="212"/>
        <end position="241"/>
    </location>
</feature>
<dbReference type="GO" id="GO:0000139">
    <property type="term" value="C:Golgi membrane"/>
    <property type="evidence" value="ECO:0007669"/>
    <property type="project" value="UniProtKB-SubCell"/>
</dbReference>
<evidence type="ECO:0000256" key="5">
    <source>
        <dbReference type="SAM" id="MobiDB-lite"/>
    </source>
</evidence>
<name>A0A8T0P3E0_PANVG</name>
<comment type="caution">
    <text evidence="6">The sequence shown here is derived from an EMBL/GenBank/DDBJ whole genome shotgun (WGS) entry which is preliminary data.</text>
</comment>
<keyword evidence="4" id="KW-0472">Membrane</keyword>
<evidence type="ECO:0000313" key="7">
    <source>
        <dbReference type="Proteomes" id="UP000823388"/>
    </source>
</evidence>
<gene>
    <name evidence="6" type="ORF">PVAP13_8NG193500</name>
</gene>
<comment type="subcellular location">
    <subcellularLocation>
        <location evidence="1">Golgi apparatus membrane</location>
        <topology evidence="1">Single-pass membrane protein</topology>
    </subcellularLocation>
</comment>
<dbReference type="AlphaFoldDB" id="A0A8T0P3E0"/>
<evidence type="ECO:0000256" key="1">
    <source>
        <dbReference type="ARBA" id="ARBA00004194"/>
    </source>
</evidence>
<dbReference type="InterPro" id="IPR006514">
    <property type="entry name" value="IRX15/GXM/AGM"/>
</dbReference>
<evidence type="ECO:0008006" key="8">
    <source>
        <dbReference type="Google" id="ProtNLM"/>
    </source>
</evidence>
<dbReference type="Pfam" id="PF21729">
    <property type="entry name" value="IRX15_IRX15L_GXM"/>
    <property type="match status" value="2"/>
</dbReference>
<evidence type="ECO:0000256" key="4">
    <source>
        <dbReference type="ARBA" id="ARBA00023136"/>
    </source>
</evidence>
<evidence type="ECO:0000256" key="3">
    <source>
        <dbReference type="ARBA" id="ARBA00022989"/>
    </source>
</evidence>
<reference evidence="6" key="1">
    <citation type="submission" date="2020-05" db="EMBL/GenBank/DDBJ databases">
        <title>WGS assembly of Panicum virgatum.</title>
        <authorList>
            <person name="Lovell J.T."/>
            <person name="Jenkins J."/>
            <person name="Shu S."/>
            <person name="Juenger T.E."/>
            <person name="Schmutz J."/>
        </authorList>
    </citation>
    <scope>NUCLEOTIDE SEQUENCE</scope>
    <source>
        <strain evidence="6">AP13</strain>
    </source>
</reference>
<keyword evidence="7" id="KW-1185">Reference proteome</keyword>
<keyword evidence="2" id="KW-0812">Transmembrane</keyword>
<protein>
    <recommendedName>
        <fullName evidence="8">Polysaccharide biosynthesis domain-containing protein</fullName>
    </recommendedName>
</protein>
<dbReference type="GO" id="GO:0045492">
    <property type="term" value="P:xylan biosynthetic process"/>
    <property type="evidence" value="ECO:0007669"/>
    <property type="project" value="InterPro"/>
</dbReference>
<accession>A0A8T0P3E0</accession>
<dbReference type="EMBL" id="CM029052">
    <property type="protein sequence ID" value="KAG2556701.1"/>
    <property type="molecule type" value="Genomic_DNA"/>
</dbReference>
<sequence>MTSPVIARKAKLRNHLVSAKAKLKHHVTPRRVVLLAAASCSVFLILLTLRTLHSAARAGAETTKAAAAASTPAAAGAGAAHHAQQQPQPQQRESAKLPASVTGALVHYATSSETPSRQTATEAGAAARVLAGRAPCNLLVFGLGPDAALWAALNHGGRTLFLEADAGRIAAARAAHPAGVDDLQAHPVAYHHHQHAAAAAVSDDGLLALPPRRSRSLLEPGRRRTACPPHTPGRRAATHEPEHAAAGFSLERSPCPLAPRGLPAAFYEAEWDVIMVGAPAPGAIYTAGVAARARRPGTGETDVLVHSVDGAAAESFARALLCEGYIKEEAGRLRHFAIPSHRDKEAMPFCP</sequence>
<feature type="compositionally biased region" description="Low complexity" evidence="5">
    <location>
        <begin position="69"/>
        <end position="92"/>
    </location>
</feature>
<feature type="region of interest" description="Disordered" evidence="5">
    <location>
        <begin position="69"/>
        <end position="97"/>
    </location>
</feature>
<proteinExistence type="predicted"/>
<evidence type="ECO:0000313" key="6">
    <source>
        <dbReference type="EMBL" id="KAG2556701.1"/>
    </source>
</evidence>
<dbReference type="Proteomes" id="UP000823388">
    <property type="component" value="Chromosome 8N"/>
</dbReference>
<keyword evidence="3" id="KW-1133">Transmembrane helix</keyword>
<organism evidence="6 7">
    <name type="scientific">Panicum virgatum</name>
    <name type="common">Blackwell switchgrass</name>
    <dbReference type="NCBI Taxonomy" id="38727"/>
    <lineage>
        <taxon>Eukaryota</taxon>
        <taxon>Viridiplantae</taxon>
        <taxon>Streptophyta</taxon>
        <taxon>Embryophyta</taxon>
        <taxon>Tracheophyta</taxon>
        <taxon>Spermatophyta</taxon>
        <taxon>Magnoliopsida</taxon>
        <taxon>Liliopsida</taxon>
        <taxon>Poales</taxon>
        <taxon>Poaceae</taxon>
        <taxon>PACMAD clade</taxon>
        <taxon>Panicoideae</taxon>
        <taxon>Panicodae</taxon>
        <taxon>Paniceae</taxon>
        <taxon>Panicinae</taxon>
        <taxon>Panicum</taxon>
        <taxon>Panicum sect. Hiantes</taxon>
    </lineage>
</organism>
<dbReference type="PANTHER" id="PTHR31444">
    <property type="entry name" value="OS11G0490100 PROTEIN"/>
    <property type="match status" value="1"/>
</dbReference>